<accession>A0A4P6EPU7</accession>
<gene>
    <name evidence="2" type="ORF">ET495_17310</name>
</gene>
<evidence type="ECO:0000313" key="2">
    <source>
        <dbReference type="EMBL" id="QAY64980.1"/>
    </source>
</evidence>
<reference evidence="2 3" key="1">
    <citation type="submission" date="2019-01" db="EMBL/GenBank/DDBJ databases">
        <title>Genome sequencing of strain 2JSPR-7.</title>
        <authorList>
            <person name="Heo J."/>
            <person name="Kim S.-J."/>
            <person name="Kim J.-S."/>
            <person name="Hong S.-B."/>
            <person name="Kwon S.-W."/>
        </authorList>
    </citation>
    <scope>NUCLEOTIDE SEQUENCE [LARGE SCALE GENOMIC DNA]</scope>
    <source>
        <strain evidence="2 3">2JSPR-7</strain>
        <plasmid evidence="2 3">unnamed1</plasmid>
    </source>
</reference>
<dbReference type="EMBL" id="CP035496">
    <property type="protein sequence ID" value="QAY64980.1"/>
    <property type="molecule type" value="Genomic_DNA"/>
</dbReference>
<keyword evidence="2" id="KW-0614">Plasmid</keyword>
<geneLocation type="plasmid" evidence="2">
    <name>unnamed1</name>
</geneLocation>
<dbReference type="KEGG" id="xyl:ET495_17310"/>
<keyword evidence="3" id="KW-1185">Reference proteome</keyword>
<evidence type="ECO:0000256" key="1">
    <source>
        <dbReference type="SAM" id="MobiDB-lite"/>
    </source>
</evidence>
<dbReference type="RefSeq" id="WP_129206116.1">
    <property type="nucleotide sequence ID" value="NZ_CP035496.1"/>
</dbReference>
<feature type="compositionally biased region" description="Pro residues" evidence="1">
    <location>
        <begin position="55"/>
        <end position="67"/>
    </location>
</feature>
<name>A0A4P6EPU7_9MICO</name>
<dbReference type="OrthoDB" id="3211423at2"/>
<sequence>MRPAFRELGDVAGLVFEALELGLAHTTTGLIEATGFSPPPSQLRSTSWRRTAPSTAPPPASCPAPNG</sequence>
<dbReference type="GeneID" id="39493984"/>
<protein>
    <submittedName>
        <fullName evidence="2">Uncharacterized protein</fullName>
    </submittedName>
</protein>
<dbReference type="AlphaFoldDB" id="A0A4P6EPU7"/>
<evidence type="ECO:0000313" key="3">
    <source>
        <dbReference type="Proteomes" id="UP000291758"/>
    </source>
</evidence>
<proteinExistence type="predicted"/>
<organism evidence="2 3">
    <name type="scientific">Xylanimonas allomyrinae</name>
    <dbReference type="NCBI Taxonomy" id="2509459"/>
    <lineage>
        <taxon>Bacteria</taxon>
        <taxon>Bacillati</taxon>
        <taxon>Actinomycetota</taxon>
        <taxon>Actinomycetes</taxon>
        <taxon>Micrococcales</taxon>
        <taxon>Promicromonosporaceae</taxon>
        <taxon>Xylanimonas</taxon>
    </lineage>
</organism>
<dbReference type="Proteomes" id="UP000291758">
    <property type="component" value="Plasmid unnamed1"/>
</dbReference>
<feature type="region of interest" description="Disordered" evidence="1">
    <location>
        <begin position="31"/>
        <end position="67"/>
    </location>
</feature>